<accession>A0ABT6J4G8</accession>
<dbReference type="Proteomes" id="UP001159200">
    <property type="component" value="Unassembled WGS sequence"/>
</dbReference>
<keyword evidence="2" id="KW-1185">Reference proteome</keyword>
<comment type="caution">
    <text evidence="1">The sequence shown here is derived from an EMBL/GenBank/DDBJ whole genome shotgun (WGS) entry which is preliminary data.</text>
</comment>
<sequence length="51" mass="5898">MFEPKVTYEHFNANVFESIDIDDETKGAREIVAWAYQTYGDSVVLLQSKKI</sequence>
<gene>
    <name evidence="1" type="ORF">P5X59_11905</name>
</gene>
<evidence type="ECO:0000313" key="1">
    <source>
        <dbReference type="EMBL" id="MDH5158988.1"/>
    </source>
</evidence>
<name>A0ABT6J4G8_9STAP</name>
<evidence type="ECO:0000313" key="2">
    <source>
        <dbReference type="Proteomes" id="UP001159200"/>
    </source>
</evidence>
<organism evidence="1 2">
    <name type="scientific">Staphylococcus cohnii</name>
    <dbReference type="NCBI Taxonomy" id="29382"/>
    <lineage>
        <taxon>Bacteria</taxon>
        <taxon>Bacillati</taxon>
        <taxon>Bacillota</taxon>
        <taxon>Bacilli</taxon>
        <taxon>Bacillales</taxon>
        <taxon>Staphylococcaceae</taxon>
        <taxon>Staphylococcus</taxon>
        <taxon>Staphylococcus cohnii species complex</taxon>
    </lineage>
</organism>
<protein>
    <submittedName>
        <fullName evidence="1">Uncharacterized protein</fullName>
    </submittedName>
</protein>
<proteinExistence type="predicted"/>
<reference evidence="1 2" key="1">
    <citation type="submission" date="2023-03" db="EMBL/GenBank/DDBJ databases">
        <title>Bacterial isolates from washroom surfaces on a university campus.</title>
        <authorList>
            <person name="Holman D.B."/>
            <person name="Gzyl K.E."/>
            <person name="Taheri A.E."/>
        </authorList>
    </citation>
    <scope>NUCLEOTIDE SEQUENCE [LARGE SCALE GENOMIC DNA]</scope>
    <source>
        <strain evidence="1 2">RD01</strain>
    </source>
</reference>
<dbReference type="EMBL" id="JAROYR010000024">
    <property type="protein sequence ID" value="MDH5158988.1"/>
    <property type="molecule type" value="Genomic_DNA"/>
</dbReference>
<dbReference type="RefSeq" id="WP_187345540.1">
    <property type="nucleotide sequence ID" value="NZ_JAROYJ010000023.1"/>
</dbReference>